<protein>
    <submittedName>
        <fullName evidence="3">Uncharacterized protein</fullName>
    </submittedName>
</protein>
<dbReference type="EMBL" id="CATQJA010002644">
    <property type="protein sequence ID" value="CAJ0576489.1"/>
    <property type="molecule type" value="Genomic_DNA"/>
</dbReference>
<feature type="non-terminal residue" evidence="3">
    <location>
        <position position="112"/>
    </location>
</feature>
<evidence type="ECO:0000256" key="2">
    <source>
        <dbReference type="SAM" id="Phobius"/>
    </source>
</evidence>
<keyword evidence="2" id="KW-1133">Transmembrane helix</keyword>
<feature type="compositionally biased region" description="Pro residues" evidence="1">
    <location>
        <begin position="75"/>
        <end position="87"/>
    </location>
</feature>
<evidence type="ECO:0000313" key="3">
    <source>
        <dbReference type="EMBL" id="CAJ0566215.1"/>
    </source>
</evidence>
<dbReference type="EMBL" id="CATQJA010001184">
    <property type="protein sequence ID" value="CAJ0566215.1"/>
    <property type="molecule type" value="Genomic_DNA"/>
</dbReference>
<comment type="caution">
    <text evidence="3">The sequence shown here is derived from an EMBL/GenBank/DDBJ whole genome shotgun (WGS) entry which is preliminary data.</text>
</comment>
<name>A0AA36FT58_9BILA</name>
<evidence type="ECO:0000256" key="1">
    <source>
        <dbReference type="SAM" id="MobiDB-lite"/>
    </source>
</evidence>
<sequence length="112" mass="11654">MGCRLGYATLLWLALFPVVVHALALIEVCFFAFLFLGVPILCVLPGLCIGLIVYFAVSLANQPTTFVQVTGSQTPPTPSPAACPPTKQPHASQPYAARPAPASSAAPSTMAV</sequence>
<evidence type="ECO:0000313" key="4">
    <source>
        <dbReference type="EMBL" id="CAJ0576489.1"/>
    </source>
</evidence>
<gene>
    <name evidence="4" type="ORF">MSPICULIGERA_LOCUS14780</name>
    <name evidence="3" type="ORF">MSPICULIGERA_LOCUS4827</name>
</gene>
<accession>A0AA36FT58</accession>
<evidence type="ECO:0000313" key="5">
    <source>
        <dbReference type="Proteomes" id="UP001177023"/>
    </source>
</evidence>
<keyword evidence="2" id="KW-0472">Membrane</keyword>
<feature type="compositionally biased region" description="Low complexity" evidence="1">
    <location>
        <begin position="91"/>
        <end position="112"/>
    </location>
</feature>
<dbReference type="Proteomes" id="UP001177023">
    <property type="component" value="Unassembled WGS sequence"/>
</dbReference>
<feature type="region of interest" description="Disordered" evidence="1">
    <location>
        <begin position="70"/>
        <end position="112"/>
    </location>
</feature>
<proteinExistence type="predicted"/>
<keyword evidence="2" id="KW-0812">Transmembrane</keyword>
<dbReference type="AlphaFoldDB" id="A0AA36FT58"/>
<organism evidence="3 5">
    <name type="scientific">Mesorhabditis spiculigera</name>
    <dbReference type="NCBI Taxonomy" id="96644"/>
    <lineage>
        <taxon>Eukaryota</taxon>
        <taxon>Metazoa</taxon>
        <taxon>Ecdysozoa</taxon>
        <taxon>Nematoda</taxon>
        <taxon>Chromadorea</taxon>
        <taxon>Rhabditida</taxon>
        <taxon>Rhabditina</taxon>
        <taxon>Rhabditomorpha</taxon>
        <taxon>Rhabditoidea</taxon>
        <taxon>Rhabditidae</taxon>
        <taxon>Mesorhabditinae</taxon>
        <taxon>Mesorhabditis</taxon>
    </lineage>
</organism>
<keyword evidence="5" id="KW-1185">Reference proteome</keyword>
<reference evidence="3" key="1">
    <citation type="submission" date="2023-06" db="EMBL/GenBank/DDBJ databases">
        <authorList>
            <person name="Delattre M."/>
        </authorList>
    </citation>
    <scope>NUCLEOTIDE SEQUENCE</scope>
    <source>
        <strain evidence="3">AF72</strain>
    </source>
</reference>
<feature type="transmembrane region" description="Helical" evidence="2">
    <location>
        <begin position="32"/>
        <end position="57"/>
    </location>
</feature>